<feature type="compositionally biased region" description="Basic residues" evidence="1">
    <location>
        <begin position="262"/>
        <end position="274"/>
    </location>
</feature>
<evidence type="ECO:0000313" key="4">
    <source>
        <dbReference type="Proteomes" id="UP000054558"/>
    </source>
</evidence>
<feature type="region of interest" description="Disordered" evidence="1">
    <location>
        <begin position="511"/>
        <end position="609"/>
    </location>
</feature>
<feature type="region of interest" description="Disordered" evidence="1">
    <location>
        <begin position="1526"/>
        <end position="1546"/>
    </location>
</feature>
<name>A0A1Y1IUK5_KLENI</name>
<feature type="domain" description="PUB 62/63 C-terminal" evidence="2">
    <location>
        <begin position="1464"/>
        <end position="1522"/>
    </location>
</feature>
<dbReference type="Proteomes" id="UP000054558">
    <property type="component" value="Unassembled WGS sequence"/>
</dbReference>
<accession>A0A1Y1IUK5</accession>
<feature type="region of interest" description="Disordered" evidence="1">
    <location>
        <begin position="1096"/>
        <end position="1125"/>
    </location>
</feature>
<feature type="compositionally biased region" description="Low complexity" evidence="1">
    <location>
        <begin position="882"/>
        <end position="902"/>
    </location>
</feature>
<dbReference type="Gene3D" id="3.30.40.10">
    <property type="entry name" value="Zinc/RING finger domain, C3HC4 (zinc finger)"/>
    <property type="match status" value="1"/>
</dbReference>
<evidence type="ECO:0000313" key="3">
    <source>
        <dbReference type="EMBL" id="GAQ91918.1"/>
    </source>
</evidence>
<feature type="region of interest" description="Disordered" evidence="1">
    <location>
        <begin position="1593"/>
        <end position="1650"/>
    </location>
</feature>
<evidence type="ECO:0000259" key="2">
    <source>
        <dbReference type="Pfam" id="PF23112"/>
    </source>
</evidence>
<feature type="compositionally biased region" description="Basic and acidic residues" evidence="1">
    <location>
        <begin position="1641"/>
        <end position="1650"/>
    </location>
</feature>
<feature type="compositionally biased region" description="Polar residues" evidence="1">
    <location>
        <begin position="54"/>
        <end position="70"/>
    </location>
</feature>
<feature type="region of interest" description="Disordered" evidence="1">
    <location>
        <begin position="253"/>
        <end position="289"/>
    </location>
</feature>
<keyword evidence="4" id="KW-1185">Reference proteome</keyword>
<proteinExistence type="predicted"/>
<dbReference type="InterPro" id="IPR027443">
    <property type="entry name" value="IPNS-like_sf"/>
</dbReference>
<dbReference type="PANTHER" id="PTHR33644:SF3">
    <property type="entry name" value="RING_U-BOX SUPERFAMILY PROTEIN"/>
    <property type="match status" value="1"/>
</dbReference>
<dbReference type="EMBL" id="DF237831">
    <property type="protein sequence ID" value="GAQ91918.1"/>
    <property type="molecule type" value="Genomic_DNA"/>
</dbReference>
<feature type="region of interest" description="Disordered" evidence="1">
    <location>
        <begin position="633"/>
        <end position="693"/>
    </location>
</feature>
<feature type="region of interest" description="Disordered" evidence="1">
    <location>
        <begin position="815"/>
        <end position="941"/>
    </location>
</feature>
<protein>
    <submittedName>
        <fullName evidence="3">RING/U-box superfamily protein</fullName>
    </submittedName>
</protein>
<feature type="compositionally biased region" description="Low complexity" evidence="1">
    <location>
        <begin position="138"/>
        <end position="157"/>
    </location>
</feature>
<feature type="compositionally biased region" description="Pro residues" evidence="1">
    <location>
        <begin position="904"/>
        <end position="916"/>
    </location>
</feature>
<dbReference type="SUPFAM" id="SSF51197">
    <property type="entry name" value="Clavaminate synthase-like"/>
    <property type="match status" value="1"/>
</dbReference>
<reference evidence="3 4" key="1">
    <citation type="journal article" date="2014" name="Nat. Commun.">
        <title>Klebsormidium flaccidum genome reveals primary factors for plant terrestrial adaptation.</title>
        <authorList>
            <person name="Hori K."/>
            <person name="Maruyama F."/>
            <person name="Fujisawa T."/>
            <person name="Togashi T."/>
            <person name="Yamamoto N."/>
            <person name="Seo M."/>
            <person name="Sato S."/>
            <person name="Yamada T."/>
            <person name="Mori H."/>
            <person name="Tajima N."/>
            <person name="Moriyama T."/>
            <person name="Ikeuchi M."/>
            <person name="Watanabe M."/>
            <person name="Wada H."/>
            <person name="Kobayashi K."/>
            <person name="Saito M."/>
            <person name="Masuda T."/>
            <person name="Sasaki-Sekimoto Y."/>
            <person name="Mashiguchi K."/>
            <person name="Awai K."/>
            <person name="Shimojima M."/>
            <person name="Masuda S."/>
            <person name="Iwai M."/>
            <person name="Nobusawa T."/>
            <person name="Narise T."/>
            <person name="Kondo S."/>
            <person name="Saito H."/>
            <person name="Sato R."/>
            <person name="Murakawa M."/>
            <person name="Ihara Y."/>
            <person name="Oshima-Yamada Y."/>
            <person name="Ohtaka K."/>
            <person name="Satoh M."/>
            <person name="Sonobe K."/>
            <person name="Ishii M."/>
            <person name="Ohtani R."/>
            <person name="Kanamori-Sato M."/>
            <person name="Honoki R."/>
            <person name="Miyazaki D."/>
            <person name="Mochizuki H."/>
            <person name="Umetsu J."/>
            <person name="Higashi K."/>
            <person name="Shibata D."/>
            <person name="Kamiya Y."/>
            <person name="Sato N."/>
            <person name="Nakamura Y."/>
            <person name="Tabata S."/>
            <person name="Ida S."/>
            <person name="Kurokawa K."/>
            <person name="Ohta H."/>
        </authorList>
    </citation>
    <scope>NUCLEOTIDE SEQUENCE [LARGE SCALE GENOMIC DNA]</scope>
    <source>
        <strain evidence="3 4">NIES-2285</strain>
    </source>
</reference>
<dbReference type="SUPFAM" id="SSF57850">
    <property type="entry name" value="RING/U-box"/>
    <property type="match status" value="1"/>
</dbReference>
<organism evidence="3 4">
    <name type="scientific">Klebsormidium nitens</name>
    <name type="common">Green alga</name>
    <name type="synonym">Ulothrix nitens</name>
    <dbReference type="NCBI Taxonomy" id="105231"/>
    <lineage>
        <taxon>Eukaryota</taxon>
        <taxon>Viridiplantae</taxon>
        <taxon>Streptophyta</taxon>
        <taxon>Klebsormidiophyceae</taxon>
        <taxon>Klebsormidiales</taxon>
        <taxon>Klebsormidiaceae</taxon>
        <taxon>Klebsormidium</taxon>
    </lineage>
</organism>
<dbReference type="InterPro" id="IPR013083">
    <property type="entry name" value="Znf_RING/FYVE/PHD"/>
</dbReference>
<dbReference type="PANTHER" id="PTHR33644">
    <property type="entry name" value="U-BOX DOMAIN-CONTAINING PROTEIN 62-RELATED"/>
    <property type="match status" value="1"/>
</dbReference>
<feature type="region of interest" description="Disordered" evidence="1">
    <location>
        <begin position="39"/>
        <end position="88"/>
    </location>
</feature>
<feature type="compositionally biased region" description="Basic and acidic residues" evidence="1">
    <location>
        <begin position="648"/>
        <end position="663"/>
    </location>
</feature>
<sequence>MPPMQQSIPLGDMTELSGPLSSICLPSIATATSPLDYIDGLPSDKKEGEEVLQYEQQGSGNAGKSETADSNLRGGVEVKLGQSGMPEGDKLAELDFLRQSIESYRGPHGERLQLVPIASGDGASVTLGINVTGEEAEPAAAEAAPGPSLSLSPPAPGVPSAAGAFGLDAETSEGFQGLEVPSMVPVEATGGLASGTGGASFSEAYDVNSGVLAGADISGPDVLGGSFSPGGLAPPTHQESTAAVVEDCGVQKPGVVLENPPRRRRSGGFARKRSRFGEGTKGARPVLGSMGAPFGSRELIGENENQVVVDSGGVSGQQGGLGQFITPGQVQGVNETKAGEATEGALGESGVQAAAVDEENKSLMHGMEAAFGSTESLPSAFERVLQNQALSEAQDEQGQPYPPLERTSSGGPVLGGPAGSIAPLGWAASIWRTPSPIPWPFNLPPTASPPVSPSSPRSFDSGFGHLGFLSGPHPSFQDLMRQNSLENEVLSPIWRPGSALQATLSGGFESGFTSGQGLTRQSSLEEGTVSPSWRPGSAFQPVFPSGQVPGYANLQVPSEEPDSKKKVTQVPGYYPGLPLTQESPEGSPRGRLAAGSGAGSAPNPGQVIARPKAITPQVPFTLERVLAAQQHSRVSEEVGAPQGFDMWEAGKKSGEESGRREGQRSGGQDETGSDLLRGGKKRNPERSGSVDWSRFEGSLENIRSSPSGFEATSTNPLVLPTEAWPGKQYMGSGFYNANPGYGPSYLVDGYPDAASLQQAAYEEEQRRVIQQNWPHSPPQGHVVGTRGGQGAVPALTLPQSLDTVAVGATPGASPPFGAPADITSPAANSNLPAVPTETHFAGGQPFFPGPPVRSVKSLPVSRGRKRKLGSTASDSSAEMRKASSQPALSGSSPSSGDTISQDATPPPPPPQRPKPIAPKIEARGSPFYPAGPALFQTAKPQQGFPSPLLRVRLMDLVLRDGSESESHEFAVRNLAASLQNANAAVLQLSAEDAKLVRDGLMAQRLFFEGRRPGELSRVREGSTEGYDVGGFVRRGRGVTFLHRAGRPYQDSQPPLLPDLYRLLGEVSRTVLAATARHVGLRADAFSDLLDDVPLPRGTTGSSVLASERPGPGGPPEGPPEKQDGEVRMGRGFFTLVAADSPGLQVSDAQGFWYLADQQLSPGDILVLPGQALHVITAGALNPALHCINPAPNPASNSGLTPQTVNSGARTQVTFHLNPRPDAQLSAAKLHASGRAVAPAFLQPVIAREFMERAVGTMADRSQGAEASPLPEPTLRYTLSDPLSGAPMIDSLLARCGHSFGAASMLRVAESGSCPLCGKEVNMATLVPNPALRNAASFLETSVAHPPFPRFPIDNPLPPPTGLFWDQLRQRQMVPQRRPVQPAPHPPGFGGLGPNPAAENPLNNPGFGALAPTALTPFKRKLEPQTGDRLYGWPPGFQGLGDPRLVKRRPEGAAASGQPEKPRGVQYPYKVREHVVIKGNKRTPAHVVGKRAIITEQCLNGWYMVRTLDHGETLRLQYRSLERLTNKPDQRPVGAPKNTVDIPGSSLSNPVSIDMQTQAMQSQTSGVHKSTENKAVAIAARSQQLVMMALNRRTSEAPKAQTEKVQMPGNKPPKQTADARPQIKPAAPAPSADQTGGPASKAHVEVDKQKR</sequence>
<dbReference type="Pfam" id="PF23112">
    <property type="entry name" value="PUB62-63_C"/>
    <property type="match status" value="1"/>
</dbReference>
<feature type="compositionally biased region" description="Polar residues" evidence="1">
    <location>
        <begin position="511"/>
        <end position="531"/>
    </location>
</feature>
<feature type="region of interest" description="Disordered" evidence="1">
    <location>
        <begin position="136"/>
        <end position="157"/>
    </location>
</feature>
<dbReference type="OrthoDB" id="511285at2759"/>
<feature type="region of interest" description="Disordered" evidence="1">
    <location>
        <begin position="391"/>
        <end position="417"/>
    </location>
</feature>
<gene>
    <name evidence="3" type="ORF">KFL_008820030</name>
</gene>
<evidence type="ECO:0000256" key="1">
    <source>
        <dbReference type="SAM" id="MobiDB-lite"/>
    </source>
</evidence>
<feature type="compositionally biased region" description="Low complexity" evidence="1">
    <location>
        <begin position="586"/>
        <end position="605"/>
    </location>
</feature>
<dbReference type="Gene3D" id="2.60.120.330">
    <property type="entry name" value="B-lactam Antibiotic, Isopenicillin N Synthase, Chain"/>
    <property type="match status" value="1"/>
</dbReference>
<dbReference type="InterPro" id="IPR057649">
    <property type="entry name" value="PUB62-63_C"/>
</dbReference>